<dbReference type="Proteomes" id="UP001602245">
    <property type="component" value="Unassembled WGS sequence"/>
</dbReference>
<evidence type="ECO:0000256" key="1">
    <source>
        <dbReference type="SAM" id="MobiDB-lite"/>
    </source>
</evidence>
<feature type="chain" id="PRO_5046992041" evidence="2">
    <location>
        <begin position="20"/>
        <end position="542"/>
    </location>
</feature>
<comment type="caution">
    <text evidence="3">The sequence shown here is derived from an EMBL/GenBank/DDBJ whole genome shotgun (WGS) entry which is preliminary data.</text>
</comment>
<proteinExistence type="predicted"/>
<name>A0ABW6WPQ1_9ACTN</name>
<feature type="region of interest" description="Disordered" evidence="1">
    <location>
        <begin position="522"/>
        <end position="542"/>
    </location>
</feature>
<reference evidence="3 4" key="1">
    <citation type="submission" date="2024-10" db="EMBL/GenBank/DDBJ databases">
        <title>The Natural Products Discovery Center: Release of the First 8490 Sequenced Strains for Exploring Actinobacteria Biosynthetic Diversity.</title>
        <authorList>
            <person name="Kalkreuter E."/>
            <person name="Kautsar S.A."/>
            <person name="Yang D."/>
            <person name="Bader C.D."/>
            <person name="Teijaro C.N."/>
            <person name="Fluegel L."/>
            <person name="Davis C.M."/>
            <person name="Simpson J.R."/>
            <person name="Lauterbach L."/>
            <person name="Steele A.D."/>
            <person name="Gui C."/>
            <person name="Meng S."/>
            <person name="Li G."/>
            <person name="Viehrig K."/>
            <person name="Ye F."/>
            <person name="Su P."/>
            <person name="Kiefer A.F."/>
            <person name="Nichols A."/>
            <person name="Cepeda A.J."/>
            <person name="Yan W."/>
            <person name="Fan B."/>
            <person name="Jiang Y."/>
            <person name="Adhikari A."/>
            <person name="Zheng C.-J."/>
            <person name="Schuster L."/>
            <person name="Cowan T.M."/>
            <person name="Smanski M.J."/>
            <person name="Chevrette M.G."/>
            <person name="De Carvalho L.P.S."/>
            <person name="Shen B."/>
        </authorList>
    </citation>
    <scope>NUCLEOTIDE SEQUENCE [LARGE SCALE GENOMIC DNA]</scope>
    <source>
        <strain evidence="3 4">NPDC000087</strain>
    </source>
</reference>
<accession>A0ABW6WPQ1</accession>
<keyword evidence="4" id="KW-1185">Reference proteome</keyword>
<dbReference type="EMBL" id="JBIAZU010000007">
    <property type="protein sequence ID" value="MFF5295254.1"/>
    <property type="molecule type" value="Genomic_DNA"/>
</dbReference>
<sequence>MIPSLARGLFRGALVLAFAATVTATGASVAQAAASPRLSLTALAFEKTTVDASSSSVADDLTWTVKNTDPDATGLYGSVTFRMRSSVTGAYVGHERVVTFEYDNTCCSGAEFVSGTPQESTYRYTFVVPQWSDAATTTWEVTNVSAGSGDLTLSVGATKLAAFDSKVAATTGTDNSGPSIEQLNLVQDYPARPYLYVGAGPNTVRYDFWVQDQQSGFWKGTIKLAGPGGQSITTSFTWEYETYSTGLNCGNVSGGDIYYMACNVTVTLPADAAAGSWRVAQMVVFNNAGGRSTYKNPQSSPFTVTSNAVVSAANFAITPTEVDNWRQTATGTMSFDVAGLRKGLSSVGVDFDTFSCYASGSPTLAGGTVTLAFTMYSRTASCTVTGLAIVDGAGDVALYGTKYGAPSPGLTVRQKPDTTPPVVTGASLDVTSIPVSQIGQMSINLTIQAEILTAPINGISLYLYDSEGTPTQLSFGGTSQGADGTVRTWIDLPWWEPIAPGTYTIGFQLSDEGRLTSNWDMPDRADSHAVPGGPLTLTITED</sequence>
<organism evidence="3 4">
    <name type="scientific">Paractinoplanes globisporus</name>
    <dbReference type="NCBI Taxonomy" id="113565"/>
    <lineage>
        <taxon>Bacteria</taxon>
        <taxon>Bacillati</taxon>
        <taxon>Actinomycetota</taxon>
        <taxon>Actinomycetes</taxon>
        <taxon>Micromonosporales</taxon>
        <taxon>Micromonosporaceae</taxon>
        <taxon>Paractinoplanes</taxon>
    </lineage>
</organism>
<dbReference type="RefSeq" id="WP_157295704.1">
    <property type="nucleotide sequence ID" value="NZ_JBIAZU010000007.1"/>
</dbReference>
<feature type="signal peptide" evidence="2">
    <location>
        <begin position="1"/>
        <end position="19"/>
    </location>
</feature>
<evidence type="ECO:0000313" key="4">
    <source>
        <dbReference type="Proteomes" id="UP001602245"/>
    </source>
</evidence>
<evidence type="ECO:0000313" key="3">
    <source>
        <dbReference type="EMBL" id="MFF5295254.1"/>
    </source>
</evidence>
<gene>
    <name evidence="3" type="ORF">ACFY35_37955</name>
</gene>
<evidence type="ECO:0000256" key="2">
    <source>
        <dbReference type="SAM" id="SignalP"/>
    </source>
</evidence>
<protein>
    <submittedName>
        <fullName evidence="3">Uncharacterized protein</fullName>
    </submittedName>
</protein>
<keyword evidence="2" id="KW-0732">Signal</keyword>